<dbReference type="GO" id="GO:0009897">
    <property type="term" value="C:external side of plasma membrane"/>
    <property type="evidence" value="ECO:0007669"/>
    <property type="project" value="TreeGrafter"/>
</dbReference>
<dbReference type="PANTHER" id="PTHR16675">
    <property type="entry name" value="MHC CLASS I-RELATED"/>
    <property type="match status" value="1"/>
</dbReference>
<evidence type="ECO:0000259" key="10">
    <source>
        <dbReference type="PROSITE" id="PS50835"/>
    </source>
</evidence>
<evidence type="ECO:0000256" key="8">
    <source>
        <dbReference type="SAM" id="Phobius"/>
    </source>
</evidence>
<dbReference type="GO" id="GO:0005615">
    <property type="term" value="C:extracellular space"/>
    <property type="evidence" value="ECO:0007669"/>
    <property type="project" value="TreeGrafter"/>
</dbReference>
<reference evidence="11" key="2">
    <citation type="submission" date="2025-09" db="UniProtKB">
        <authorList>
            <consortium name="Ensembl"/>
        </authorList>
    </citation>
    <scope>IDENTIFICATION</scope>
</reference>
<dbReference type="AlphaFoldDB" id="A0A8C9QLS8"/>
<dbReference type="PROSITE" id="PS00290">
    <property type="entry name" value="IG_MHC"/>
    <property type="match status" value="1"/>
</dbReference>
<dbReference type="Pfam" id="PF07654">
    <property type="entry name" value="C1-set"/>
    <property type="match status" value="1"/>
</dbReference>
<protein>
    <recommendedName>
        <fullName evidence="10">Ig-like domain-containing protein</fullName>
    </recommendedName>
</protein>
<evidence type="ECO:0000313" key="11">
    <source>
        <dbReference type="Ensembl" id="ENSSDAP00000023298.1"/>
    </source>
</evidence>
<dbReference type="InterPro" id="IPR011162">
    <property type="entry name" value="MHC_I/II-like_Ag-recog"/>
</dbReference>
<dbReference type="Gene3D" id="3.30.500.10">
    <property type="entry name" value="MHC class I-like antigen recognition-like"/>
    <property type="match status" value="1"/>
</dbReference>
<dbReference type="Proteomes" id="UP000694422">
    <property type="component" value="Unplaced"/>
</dbReference>
<dbReference type="SUPFAM" id="SSF48726">
    <property type="entry name" value="Immunoglobulin"/>
    <property type="match status" value="1"/>
</dbReference>
<dbReference type="InterPro" id="IPR003597">
    <property type="entry name" value="Ig_C1-set"/>
</dbReference>
<keyword evidence="5 8" id="KW-0472">Membrane</keyword>
<comment type="subcellular location">
    <subcellularLocation>
        <location evidence="1">Membrane</location>
        <topology evidence="1">Single-pass type I membrane protein</topology>
    </subcellularLocation>
</comment>
<evidence type="ECO:0000256" key="1">
    <source>
        <dbReference type="ARBA" id="ARBA00004479"/>
    </source>
</evidence>
<name>A0A8C9QLS8_SPEDA</name>
<evidence type="ECO:0000313" key="12">
    <source>
        <dbReference type="Proteomes" id="UP000694422"/>
    </source>
</evidence>
<dbReference type="PROSITE" id="PS50835">
    <property type="entry name" value="IG_LIKE"/>
    <property type="match status" value="1"/>
</dbReference>
<evidence type="ECO:0000256" key="6">
    <source>
        <dbReference type="ARBA" id="ARBA00023157"/>
    </source>
</evidence>
<dbReference type="InterPro" id="IPR050208">
    <property type="entry name" value="MHC_class-I_related"/>
</dbReference>
<evidence type="ECO:0000256" key="7">
    <source>
        <dbReference type="ARBA" id="ARBA00023180"/>
    </source>
</evidence>
<feature type="domain" description="Ig-like" evidence="10">
    <location>
        <begin position="171"/>
        <end position="260"/>
    </location>
</feature>
<dbReference type="Gene3D" id="2.60.40.10">
    <property type="entry name" value="Immunoglobulins"/>
    <property type="match status" value="1"/>
</dbReference>
<feature type="signal peptide" evidence="9">
    <location>
        <begin position="1"/>
        <end position="28"/>
    </location>
</feature>
<organism evidence="11 12">
    <name type="scientific">Spermophilus dauricus</name>
    <name type="common">Daurian ground squirrel</name>
    <dbReference type="NCBI Taxonomy" id="99837"/>
    <lineage>
        <taxon>Eukaryota</taxon>
        <taxon>Metazoa</taxon>
        <taxon>Chordata</taxon>
        <taxon>Craniata</taxon>
        <taxon>Vertebrata</taxon>
        <taxon>Euteleostomi</taxon>
        <taxon>Mammalia</taxon>
        <taxon>Eutheria</taxon>
        <taxon>Euarchontoglires</taxon>
        <taxon>Glires</taxon>
        <taxon>Rodentia</taxon>
        <taxon>Sciuromorpha</taxon>
        <taxon>Sciuridae</taxon>
        <taxon>Xerinae</taxon>
        <taxon>Marmotini</taxon>
        <taxon>Spermophilus</taxon>
    </lineage>
</organism>
<keyword evidence="3 9" id="KW-0732">Signal</keyword>
<dbReference type="InterPro" id="IPR036179">
    <property type="entry name" value="Ig-like_dom_sf"/>
</dbReference>
<dbReference type="InterPro" id="IPR037055">
    <property type="entry name" value="MHC_I-like_Ag-recog_sf"/>
</dbReference>
<evidence type="ECO:0000256" key="2">
    <source>
        <dbReference type="ARBA" id="ARBA00022692"/>
    </source>
</evidence>
<accession>A0A8C9QLS8</accession>
<evidence type="ECO:0000256" key="3">
    <source>
        <dbReference type="ARBA" id="ARBA00022729"/>
    </source>
</evidence>
<keyword evidence="6" id="KW-1015">Disulfide bond</keyword>
<dbReference type="Ensembl" id="ENSSDAT00000026661.1">
    <property type="protein sequence ID" value="ENSSDAP00000023298.1"/>
    <property type="gene ID" value="ENSSDAG00000020847.1"/>
</dbReference>
<reference evidence="11" key="1">
    <citation type="submission" date="2025-08" db="UniProtKB">
        <authorList>
            <consortium name="Ensembl"/>
        </authorList>
    </citation>
    <scope>IDENTIFICATION</scope>
</reference>
<dbReference type="InterPro" id="IPR013783">
    <property type="entry name" value="Ig-like_fold"/>
</dbReference>
<proteinExistence type="predicted"/>
<feature type="transmembrane region" description="Helical" evidence="8">
    <location>
        <begin position="305"/>
        <end position="328"/>
    </location>
</feature>
<dbReference type="SUPFAM" id="SSF54452">
    <property type="entry name" value="MHC antigen-recognition domain"/>
    <property type="match status" value="1"/>
</dbReference>
<keyword evidence="2 8" id="KW-0812">Transmembrane</keyword>
<dbReference type="InterPro" id="IPR007110">
    <property type="entry name" value="Ig-like_dom"/>
</dbReference>
<sequence>MSSLVSIGLCRVLLLLAATAFWAPLCAAAGSYSLRYNLKMRSQNHLVHRQFFAEGLLDDQPFLHYDSERDRAEPQALWAKTVLGAETWNTETQDLAGSGKNLRMTLADIIRSLQKVHPSSAQTLAMEVKKHWKSDDSPSKAQWAHVQGTICGRLQRYLNSWIAFNKTIVSPVVTVTCGEALEDTINATCRAFGFYPWIISLTWLQDGEPLSQDTQQSGSLLPYGNGTYQTCVSTRIPQGQEQRYTCHVRHSGKESAGTVPCGEPGCSQLGRSVTGVVKGRKSRGSGTQMVTCVFSGSTLLLRSRWRASLGVVAAVDAVLLLLLLYVLWSNRRETISAAEGSGKKSGQWMEMAGSFWVEGSLMPHAAQSAVEVTRLLEQADKV</sequence>
<keyword evidence="12" id="KW-1185">Reference proteome</keyword>
<dbReference type="SMART" id="SM00407">
    <property type="entry name" value="IGc1"/>
    <property type="match status" value="1"/>
</dbReference>
<dbReference type="InterPro" id="IPR003006">
    <property type="entry name" value="Ig/MHC_CS"/>
</dbReference>
<evidence type="ECO:0000256" key="4">
    <source>
        <dbReference type="ARBA" id="ARBA00022989"/>
    </source>
</evidence>
<evidence type="ECO:0000256" key="9">
    <source>
        <dbReference type="SAM" id="SignalP"/>
    </source>
</evidence>
<dbReference type="InterPro" id="IPR011161">
    <property type="entry name" value="MHC_I-like_Ag-recog"/>
</dbReference>
<dbReference type="CDD" id="cd07698">
    <property type="entry name" value="IgC1_MHC_I_alpha3"/>
    <property type="match status" value="1"/>
</dbReference>
<dbReference type="GO" id="GO:0006955">
    <property type="term" value="P:immune response"/>
    <property type="evidence" value="ECO:0007669"/>
    <property type="project" value="TreeGrafter"/>
</dbReference>
<evidence type="ECO:0000256" key="5">
    <source>
        <dbReference type="ARBA" id="ARBA00023136"/>
    </source>
</evidence>
<dbReference type="PANTHER" id="PTHR16675:SF154">
    <property type="entry name" value="MHC CLASS I POLYPEPTIDE-RELATED SEQUENCE A-RELATED"/>
    <property type="match status" value="1"/>
</dbReference>
<dbReference type="Pfam" id="PF00129">
    <property type="entry name" value="MHC_I"/>
    <property type="match status" value="1"/>
</dbReference>
<keyword evidence="7" id="KW-0325">Glycoprotein</keyword>
<dbReference type="FunFam" id="2.60.40.10:FF:000204">
    <property type="entry name" value="Major histocompatibility complex, class I-related protein"/>
    <property type="match status" value="1"/>
</dbReference>
<feature type="chain" id="PRO_5034059403" description="Ig-like domain-containing protein" evidence="9">
    <location>
        <begin position="29"/>
        <end position="382"/>
    </location>
</feature>
<keyword evidence="4 8" id="KW-1133">Transmembrane helix</keyword>